<evidence type="ECO:0000313" key="2">
    <source>
        <dbReference type="EMBL" id="GCC39131.1"/>
    </source>
</evidence>
<proteinExistence type="predicted"/>
<feature type="signal peptide" evidence="1">
    <location>
        <begin position="1"/>
        <end position="21"/>
    </location>
</feature>
<dbReference type="EMBL" id="BEZZ01013041">
    <property type="protein sequence ID" value="GCC39131.1"/>
    <property type="molecule type" value="Genomic_DNA"/>
</dbReference>
<dbReference type="Proteomes" id="UP000287033">
    <property type="component" value="Unassembled WGS sequence"/>
</dbReference>
<name>A0A401T903_CHIPU</name>
<evidence type="ECO:0000256" key="1">
    <source>
        <dbReference type="SAM" id="SignalP"/>
    </source>
</evidence>
<comment type="caution">
    <text evidence="2">The sequence shown here is derived from an EMBL/GenBank/DDBJ whole genome shotgun (WGS) entry which is preliminary data.</text>
</comment>
<dbReference type="OrthoDB" id="76966at2759"/>
<sequence length="110" mass="12484">MGVKKPFLFVCCWPLSGWAVAEPRCKDNGSPVEINDWEVENTCQSKRAASVLTSKKNRDQGYNYTGTLQLLGLEEGNEENVKDPVMTKGAYLSLLYLRHLRIRELQVTVH</sequence>
<keyword evidence="1" id="KW-0732">Signal</keyword>
<keyword evidence="3" id="KW-1185">Reference proteome</keyword>
<feature type="chain" id="PRO_5019157887" evidence="1">
    <location>
        <begin position="22"/>
        <end position="110"/>
    </location>
</feature>
<accession>A0A401T903</accession>
<gene>
    <name evidence="2" type="ORF">chiPu_0022921</name>
</gene>
<evidence type="ECO:0000313" key="3">
    <source>
        <dbReference type="Proteomes" id="UP000287033"/>
    </source>
</evidence>
<dbReference type="AlphaFoldDB" id="A0A401T903"/>
<reference evidence="2 3" key="1">
    <citation type="journal article" date="2018" name="Nat. Ecol. Evol.">
        <title>Shark genomes provide insights into elasmobranch evolution and the origin of vertebrates.</title>
        <authorList>
            <person name="Hara Y"/>
            <person name="Yamaguchi K"/>
            <person name="Onimaru K"/>
            <person name="Kadota M"/>
            <person name="Koyanagi M"/>
            <person name="Keeley SD"/>
            <person name="Tatsumi K"/>
            <person name="Tanaka K"/>
            <person name="Motone F"/>
            <person name="Kageyama Y"/>
            <person name="Nozu R"/>
            <person name="Adachi N"/>
            <person name="Nishimura O"/>
            <person name="Nakagawa R"/>
            <person name="Tanegashima C"/>
            <person name="Kiyatake I"/>
            <person name="Matsumoto R"/>
            <person name="Murakumo K"/>
            <person name="Nishida K"/>
            <person name="Terakita A"/>
            <person name="Kuratani S"/>
            <person name="Sato K"/>
            <person name="Hyodo S Kuraku.S."/>
        </authorList>
    </citation>
    <scope>NUCLEOTIDE SEQUENCE [LARGE SCALE GENOMIC DNA]</scope>
</reference>
<protein>
    <submittedName>
        <fullName evidence="2">Uncharacterized protein</fullName>
    </submittedName>
</protein>
<organism evidence="2 3">
    <name type="scientific">Chiloscyllium punctatum</name>
    <name type="common">Brownbanded bambooshark</name>
    <name type="synonym">Hemiscyllium punctatum</name>
    <dbReference type="NCBI Taxonomy" id="137246"/>
    <lineage>
        <taxon>Eukaryota</taxon>
        <taxon>Metazoa</taxon>
        <taxon>Chordata</taxon>
        <taxon>Craniata</taxon>
        <taxon>Vertebrata</taxon>
        <taxon>Chondrichthyes</taxon>
        <taxon>Elasmobranchii</taxon>
        <taxon>Galeomorphii</taxon>
        <taxon>Galeoidea</taxon>
        <taxon>Orectolobiformes</taxon>
        <taxon>Hemiscylliidae</taxon>
        <taxon>Chiloscyllium</taxon>
    </lineage>
</organism>